<dbReference type="Gene3D" id="1.25.40.10">
    <property type="entry name" value="Tetratricopeptide repeat domain"/>
    <property type="match status" value="1"/>
</dbReference>
<dbReference type="PANTHER" id="PTHR15000">
    <property type="entry name" value="ERYTHROID DIFFERENTIATION-RELATED FACTOR 1"/>
    <property type="match status" value="1"/>
</dbReference>
<dbReference type="InParanoid" id="A0A7N2QYZ3"/>
<dbReference type="EnsemblPlants" id="QL02p033652:mrna">
    <property type="protein sequence ID" value="QL02p033652:mrna"/>
    <property type="gene ID" value="QL02p033652"/>
</dbReference>
<feature type="region of interest" description="Disordered" evidence="1">
    <location>
        <begin position="446"/>
        <end position="465"/>
    </location>
</feature>
<dbReference type="Proteomes" id="UP000594261">
    <property type="component" value="Chromosome 2"/>
</dbReference>
<sequence>MLNSDEELDLTSESPPLASEVAAIFAEEDSLEFVSSMSESAAHKEVSSSVSGDKPYEDLQRFQDLALEVCVKITSEENLSAYQKSIATVDKELRDPGGAASKCKMCKLGCLLGESGLALGQAYKENNQLHQALKVTRLACSIYGSMHQHLEETKFISSMVSERNEKTRPYSVGAKYDKSSSADDSFTFEQSSSANLFWAKAWTLVGDVYVEFKYCSSCSSVNCSCPGDRISRCSGASCSGGSSTNDDKPSVAKGRKQGKKSDVKSMFSLLGDPPHHHKHGIYKYLGDLSLKDACQIYSDALSCYEEAIKTLGRLPSGSTELLQDVLKKKGGAYNELGRTWLARNNLTKAKICFAQAMAAFKEVSDHINVIWVNMNLGHGRRLFAEKMSLETAVVQYWESLKCYKAAKSELNFVPRYADLRNKVYEQYANTYLMLGMRLANDVTEEVLTSPSERKRREERSKKNSAEDSIRMALTLFESLGESFKQQAAYAHFQLGCYHRNCCLKLLELGHKKRDSSEGVLEQYVSLAKRS</sequence>
<feature type="compositionally biased region" description="Basic and acidic residues" evidence="1">
    <location>
        <begin position="451"/>
        <end position="465"/>
    </location>
</feature>
<keyword evidence="3" id="KW-1185">Reference proteome</keyword>
<name>A0A7N2QYZ3_QUELO</name>
<dbReference type="SUPFAM" id="SSF48452">
    <property type="entry name" value="TPR-like"/>
    <property type="match status" value="1"/>
</dbReference>
<protein>
    <submittedName>
        <fullName evidence="2">Uncharacterized protein</fullName>
    </submittedName>
</protein>
<proteinExistence type="predicted"/>
<feature type="region of interest" description="Disordered" evidence="1">
    <location>
        <begin position="235"/>
        <end position="261"/>
    </location>
</feature>
<reference evidence="3" key="1">
    <citation type="journal article" date="2016" name="G3 (Bethesda)">
        <title>First Draft Assembly and Annotation of the Genome of a California Endemic Oak Quercus lobata Nee (Fagaceae).</title>
        <authorList>
            <person name="Sork V.L."/>
            <person name="Fitz-Gibbon S.T."/>
            <person name="Puiu D."/>
            <person name="Crepeau M."/>
            <person name="Gugger P.F."/>
            <person name="Sherman R."/>
            <person name="Stevens K."/>
            <person name="Langley C.H."/>
            <person name="Pellegrini M."/>
            <person name="Salzberg S.L."/>
        </authorList>
    </citation>
    <scope>NUCLEOTIDE SEQUENCE [LARGE SCALE GENOMIC DNA]</scope>
    <source>
        <strain evidence="3">cv. SW786</strain>
    </source>
</reference>
<dbReference type="Gramene" id="QL02p033652:mrna">
    <property type="protein sequence ID" value="QL02p033652:mrna"/>
    <property type="gene ID" value="QL02p033652"/>
</dbReference>
<evidence type="ECO:0000256" key="1">
    <source>
        <dbReference type="SAM" id="MobiDB-lite"/>
    </source>
</evidence>
<organism evidence="2 3">
    <name type="scientific">Quercus lobata</name>
    <name type="common">Valley oak</name>
    <dbReference type="NCBI Taxonomy" id="97700"/>
    <lineage>
        <taxon>Eukaryota</taxon>
        <taxon>Viridiplantae</taxon>
        <taxon>Streptophyta</taxon>
        <taxon>Embryophyta</taxon>
        <taxon>Tracheophyta</taxon>
        <taxon>Spermatophyta</taxon>
        <taxon>Magnoliopsida</taxon>
        <taxon>eudicotyledons</taxon>
        <taxon>Gunneridae</taxon>
        <taxon>Pentapetalae</taxon>
        <taxon>rosids</taxon>
        <taxon>fabids</taxon>
        <taxon>Fagales</taxon>
        <taxon>Fagaceae</taxon>
        <taxon>Quercus</taxon>
    </lineage>
</organism>
<evidence type="ECO:0000313" key="3">
    <source>
        <dbReference type="Proteomes" id="UP000594261"/>
    </source>
</evidence>
<accession>A0A7N2QYZ3</accession>
<dbReference type="GO" id="GO:0045893">
    <property type="term" value="P:positive regulation of DNA-templated transcription"/>
    <property type="evidence" value="ECO:0007669"/>
    <property type="project" value="TreeGrafter"/>
</dbReference>
<dbReference type="PANTHER" id="PTHR15000:SF1">
    <property type="entry name" value="ERYTHROID DIFFERENTIATION-RELATED FACTOR 1"/>
    <property type="match status" value="1"/>
</dbReference>
<evidence type="ECO:0000313" key="2">
    <source>
        <dbReference type="EnsemblPlants" id="QL02p033652:mrna"/>
    </source>
</evidence>
<reference evidence="2" key="2">
    <citation type="submission" date="2021-01" db="UniProtKB">
        <authorList>
            <consortium name="EnsemblPlants"/>
        </authorList>
    </citation>
    <scope>IDENTIFICATION</scope>
</reference>
<dbReference type="AlphaFoldDB" id="A0A7N2QYZ3"/>
<dbReference type="InterPro" id="IPR011990">
    <property type="entry name" value="TPR-like_helical_dom_sf"/>
</dbReference>